<feature type="chain" id="PRO_5045401571" evidence="1">
    <location>
        <begin position="21"/>
        <end position="137"/>
    </location>
</feature>
<dbReference type="SUPFAM" id="SSF54427">
    <property type="entry name" value="NTF2-like"/>
    <property type="match status" value="1"/>
</dbReference>
<keyword evidence="1" id="KW-0732">Signal</keyword>
<dbReference type="Proteomes" id="UP000640426">
    <property type="component" value="Unassembled WGS sequence"/>
</dbReference>
<organism evidence="3 4">
    <name type="scientific">Sphingomonas mollis</name>
    <dbReference type="NCBI Taxonomy" id="2795726"/>
    <lineage>
        <taxon>Bacteria</taxon>
        <taxon>Pseudomonadati</taxon>
        <taxon>Pseudomonadota</taxon>
        <taxon>Alphaproteobacteria</taxon>
        <taxon>Sphingomonadales</taxon>
        <taxon>Sphingomonadaceae</taxon>
        <taxon>Sphingomonas</taxon>
    </lineage>
</organism>
<keyword evidence="4" id="KW-1185">Reference proteome</keyword>
<evidence type="ECO:0000313" key="3">
    <source>
        <dbReference type="EMBL" id="MBJ6120907.1"/>
    </source>
</evidence>
<protein>
    <submittedName>
        <fullName evidence="3">Nuclear transport factor 2 family protein</fullName>
    </submittedName>
</protein>
<reference evidence="4" key="1">
    <citation type="submission" date="2020-12" db="EMBL/GenBank/DDBJ databases">
        <title>Hymenobacter sp.</title>
        <authorList>
            <person name="Kim M.K."/>
        </authorList>
    </citation>
    <scope>NUCLEOTIDE SEQUENCE [LARGE SCALE GENOMIC DNA]</scope>
    <source>
        <strain evidence="4">BT553</strain>
    </source>
</reference>
<evidence type="ECO:0000259" key="2">
    <source>
        <dbReference type="Pfam" id="PF14534"/>
    </source>
</evidence>
<evidence type="ECO:0000313" key="4">
    <source>
        <dbReference type="Proteomes" id="UP000640426"/>
    </source>
</evidence>
<dbReference type="RefSeq" id="WP_199035316.1">
    <property type="nucleotide sequence ID" value="NZ_JAELXS010000002.1"/>
</dbReference>
<proteinExistence type="predicted"/>
<dbReference type="Pfam" id="PF14534">
    <property type="entry name" value="DUF4440"/>
    <property type="match status" value="1"/>
</dbReference>
<name>A0ABS0XLL4_9SPHN</name>
<accession>A0ABS0XLL4</accession>
<sequence>MMPVVLMLATAIVAPAAAPAAASSPAAALADSVAGWNTGSLDRFMAAYAEDAIYVTSKGVVRGKPTIAEHYAPSFVGGTNTRGKLTIEPLVERPIDARHHLLIGRWTLHGPQMQTGLTTLIFERRGSAWRIMSDHSS</sequence>
<feature type="domain" description="DUF4440" evidence="2">
    <location>
        <begin position="32"/>
        <end position="131"/>
    </location>
</feature>
<dbReference type="EMBL" id="JAELXS010000002">
    <property type="protein sequence ID" value="MBJ6120907.1"/>
    <property type="molecule type" value="Genomic_DNA"/>
</dbReference>
<dbReference type="Gene3D" id="3.10.450.50">
    <property type="match status" value="1"/>
</dbReference>
<dbReference type="InterPro" id="IPR032710">
    <property type="entry name" value="NTF2-like_dom_sf"/>
</dbReference>
<dbReference type="InterPro" id="IPR027843">
    <property type="entry name" value="DUF4440"/>
</dbReference>
<comment type="caution">
    <text evidence="3">The sequence shown here is derived from an EMBL/GenBank/DDBJ whole genome shotgun (WGS) entry which is preliminary data.</text>
</comment>
<evidence type="ECO:0000256" key="1">
    <source>
        <dbReference type="SAM" id="SignalP"/>
    </source>
</evidence>
<gene>
    <name evidence="3" type="ORF">JAO74_03770</name>
</gene>
<feature type="signal peptide" evidence="1">
    <location>
        <begin position="1"/>
        <end position="20"/>
    </location>
</feature>